<comment type="caution">
    <text evidence="1">The sequence shown here is derived from an EMBL/GenBank/DDBJ whole genome shotgun (WGS) entry which is preliminary data.</text>
</comment>
<organism evidence="1 2">
    <name type="scientific">Parelaphostrongylus tenuis</name>
    <name type="common">Meningeal worm</name>
    <dbReference type="NCBI Taxonomy" id="148309"/>
    <lineage>
        <taxon>Eukaryota</taxon>
        <taxon>Metazoa</taxon>
        <taxon>Ecdysozoa</taxon>
        <taxon>Nematoda</taxon>
        <taxon>Chromadorea</taxon>
        <taxon>Rhabditida</taxon>
        <taxon>Rhabditina</taxon>
        <taxon>Rhabditomorpha</taxon>
        <taxon>Strongyloidea</taxon>
        <taxon>Metastrongylidae</taxon>
        <taxon>Parelaphostrongylus</taxon>
    </lineage>
</organism>
<dbReference type="Proteomes" id="UP001196413">
    <property type="component" value="Unassembled WGS sequence"/>
</dbReference>
<reference evidence="1" key="1">
    <citation type="submission" date="2021-06" db="EMBL/GenBank/DDBJ databases">
        <title>Parelaphostrongylus tenuis whole genome reference sequence.</title>
        <authorList>
            <person name="Garwood T.J."/>
            <person name="Larsen P.A."/>
            <person name="Fountain-Jones N.M."/>
            <person name="Garbe J.R."/>
            <person name="Macchietto M.G."/>
            <person name="Kania S.A."/>
            <person name="Gerhold R.W."/>
            <person name="Richards J.E."/>
            <person name="Wolf T.M."/>
        </authorList>
    </citation>
    <scope>NUCLEOTIDE SEQUENCE</scope>
    <source>
        <strain evidence="1">MNPRO001-30</strain>
        <tissue evidence="1">Meninges</tissue>
    </source>
</reference>
<keyword evidence="2" id="KW-1185">Reference proteome</keyword>
<accession>A0AAD5QW79</accession>
<name>A0AAD5QW79_PARTN</name>
<gene>
    <name evidence="1" type="ORF">KIN20_021463</name>
</gene>
<proteinExistence type="predicted"/>
<dbReference type="AlphaFoldDB" id="A0AAD5QW79"/>
<evidence type="ECO:0000313" key="2">
    <source>
        <dbReference type="Proteomes" id="UP001196413"/>
    </source>
</evidence>
<sequence>MFEKFALFRSSISVNDTTVEGTEVERSCETDCAEENVQKSSNINENPSAADSATVPCYASSLRSASVTISEITELKPSQTSALGLPKRSSVPTLKSHDTDYSGGVLNYALIQEAGAQMANLRTDTKCDVSGRYRSKSGIIFSHNTDVGNSVLEYASIKPI</sequence>
<protein>
    <submittedName>
        <fullName evidence="1">Uncharacterized protein</fullName>
    </submittedName>
</protein>
<evidence type="ECO:0000313" key="1">
    <source>
        <dbReference type="EMBL" id="KAJ1362051.1"/>
    </source>
</evidence>
<dbReference type="EMBL" id="JAHQIW010004354">
    <property type="protein sequence ID" value="KAJ1362051.1"/>
    <property type="molecule type" value="Genomic_DNA"/>
</dbReference>